<organism evidence="4">
    <name type="scientific">Oryza nivara</name>
    <name type="common">Indian wild rice</name>
    <name type="synonym">Oryza sativa f. spontanea</name>
    <dbReference type="NCBI Taxonomy" id="4536"/>
    <lineage>
        <taxon>Eukaryota</taxon>
        <taxon>Viridiplantae</taxon>
        <taxon>Streptophyta</taxon>
        <taxon>Embryophyta</taxon>
        <taxon>Tracheophyta</taxon>
        <taxon>Spermatophyta</taxon>
        <taxon>Magnoliopsida</taxon>
        <taxon>Liliopsida</taxon>
        <taxon>Poales</taxon>
        <taxon>Poaceae</taxon>
        <taxon>BOP clade</taxon>
        <taxon>Oryzoideae</taxon>
        <taxon>Oryzeae</taxon>
        <taxon>Oryzinae</taxon>
        <taxon>Oryza</taxon>
    </lineage>
</organism>
<dbReference type="AlphaFoldDB" id="A0A0E0GBT2"/>
<dbReference type="SUPFAM" id="SSF53187">
    <property type="entry name" value="Zn-dependent exopeptidases"/>
    <property type="match status" value="1"/>
</dbReference>
<keyword evidence="5" id="KW-1185">Reference proteome</keyword>
<accession>A0A0E0GBT2</accession>
<dbReference type="GO" id="GO:0016813">
    <property type="term" value="F:hydrolase activity, acting on carbon-nitrogen (but not peptide) bonds, in linear amidines"/>
    <property type="evidence" value="ECO:0007669"/>
    <property type="project" value="InterPro"/>
</dbReference>
<reference evidence="4" key="2">
    <citation type="submission" date="2018-04" db="EMBL/GenBank/DDBJ databases">
        <title>OnivRS2 (Oryza nivara Reference Sequence Version 2).</title>
        <authorList>
            <person name="Zhang J."/>
            <person name="Kudrna D."/>
            <person name="Lee S."/>
            <person name="Talag J."/>
            <person name="Rajasekar S."/>
            <person name="Welchert J."/>
            <person name="Hsing Y.-I."/>
            <person name="Wing R.A."/>
        </authorList>
    </citation>
    <scope>NUCLEOTIDE SEQUENCE [LARGE SCALE GENOMIC DNA]</scope>
    <source>
        <strain evidence="4">SL10</strain>
    </source>
</reference>
<dbReference type="Gramene" id="ONIVA02G32050.1">
    <property type="protein sequence ID" value="ONIVA02G32050.1"/>
    <property type="gene ID" value="ONIVA02G32050"/>
</dbReference>
<dbReference type="EnsemblPlants" id="ONIVA02G32050.1">
    <property type="protein sequence ID" value="ONIVA02G32050.1"/>
    <property type="gene ID" value="ONIVA02G32050"/>
</dbReference>
<feature type="compositionally biased region" description="Basic and acidic residues" evidence="3">
    <location>
        <begin position="1"/>
        <end position="12"/>
    </location>
</feature>
<dbReference type="HOGENOM" id="CLU_2088706_0_0_1"/>
<dbReference type="Proteomes" id="UP000006591">
    <property type="component" value="Chromosome 2"/>
</dbReference>
<dbReference type="Gene3D" id="3.40.630.10">
    <property type="entry name" value="Zn peptidases"/>
    <property type="match status" value="1"/>
</dbReference>
<sequence>MGLRWDKAERSTRRARSAPTREKRPVKGKSRQGRRVATAQSAAAVLPSVRRAGGETPVLMSGTRHDAMAMVRLTKVRMLFVRCRGSVRHSSEESVLDDDIWAAARKKGKRKEERERG</sequence>
<dbReference type="STRING" id="4536.A0A0E0GBT2"/>
<keyword evidence="2" id="KW-0378">Hydrolase</keyword>
<protein>
    <submittedName>
        <fullName evidence="4">Uncharacterized protein</fullName>
    </submittedName>
</protein>
<reference evidence="4" key="1">
    <citation type="submission" date="2015-04" db="UniProtKB">
        <authorList>
            <consortium name="EnsemblPlants"/>
        </authorList>
    </citation>
    <scope>IDENTIFICATION</scope>
    <source>
        <strain evidence="4">SL10</strain>
    </source>
</reference>
<dbReference type="PANTHER" id="PTHR32494">
    <property type="entry name" value="ALLANTOATE DEIMINASE-RELATED"/>
    <property type="match status" value="1"/>
</dbReference>
<evidence type="ECO:0000313" key="5">
    <source>
        <dbReference type="Proteomes" id="UP000006591"/>
    </source>
</evidence>
<evidence type="ECO:0000256" key="2">
    <source>
        <dbReference type="ARBA" id="ARBA00022801"/>
    </source>
</evidence>
<evidence type="ECO:0000313" key="4">
    <source>
        <dbReference type="EnsemblPlants" id="ONIVA02G32050.1"/>
    </source>
</evidence>
<name>A0A0E0GBT2_ORYNI</name>
<dbReference type="InterPro" id="IPR010158">
    <property type="entry name" value="Amidase_Cbmase"/>
</dbReference>
<dbReference type="GO" id="GO:0046872">
    <property type="term" value="F:metal ion binding"/>
    <property type="evidence" value="ECO:0007669"/>
    <property type="project" value="UniProtKB-KW"/>
</dbReference>
<evidence type="ECO:0000256" key="3">
    <source>
        <dbReference type="SAM" id="MobiDB-lite"/>
    </source>
</evidence>
<proteinExistence type="predicted"/>
<keyword evidence="1" id="KW-0479">Metal-binding</keyword>
<dbReference type="PANTHER" id="PTHR32494:SF19">
    <property type="entry name" value="ALLANTOATE DEIMINASE-RELATED"/>
    <property type="match status" value="1"/>
</dbReference>
<feature type="region of interest" description="Disordered" evidence="3">
    <location>
        <begin position="1"/>
        <end position="42"/>
    </location>
</feature>
<evidence type="ECO:0000256" key="1">
    <source>
        <dbReference type="ARBA" id="ARBA00022723"/>
    </source>
</evidence>